<gene>
    <name evidence="3" type="ORF">FDP41_005926</name>
</gene>
<dbReference type="Pfam" id="PF00022">
    <property type="entry name" value="Actin"/>
    <property type="match status" value="1"/>
</dbReference>
<dbReference type="InterPro" id="IPR043129">
    <property type="entry name" value="ATPase_NBD"/>
</dbReference>
<evidence type="ECO:0000313" key="3">
    <source>
        <dbReference type="EMBL" id="KAF0975173.1"/>
    </source>
</evidence>
<proteinExistence type="inferred from homology"/>
<keyword evidence="4" id="KW-1185">Reference proteome</keyword>
<dbReference type="GeneID" id="68113144"/>
<protein>
    <recommendedName>
        <fullName evidence="5">Actin</fullName>
    </recommendedName>
</protein>
<dbReference type="VEuPathDB" id="AmoebaDB:NfTy_044090"/>
<dbReference type="Gene3D" id="3.90.640.10">
    <property type="entry name" value="Actin, Chain A, domain 4"/>
    <property type="match status" value="1"/>
</dbReference>
<evidence type="ECO:0000256" key="2">
    <source>
        <dbReference type="RuleBase" id="RU000487"/>
    </source>
</evidence>
<accession>A0A6A5BB19</accession>
<dbReference type="PANTHER" id="PTHR11937">
    <property type="entry name" value="ACTIN"/>
    <property type="match status" value="1"/>
</dbReference>
<name>A0A6A5BB19_NAEFO</name>
<comment type="caution">
    <text evidence="3">The sequence shown here is derived from an EMBL/GenBank/DDBJ whole genome shotgun (WGS) entry which is preliminary data.</text>
</comment>
<dbReference type="InterPro" id="IPR004000">
    <property type="entry name" value="Actin"/>
</dbReference>
<dbReference type="EMBL" id="VFQX01000048">
    <property type="protein sequence ID" value="KAF0975173.1"/>
    <property type="molecule type" value="Genomic_DNA"/>
</dbReference>
<comment type="catalytic activity">
    <reaction evidence="1">
        <text>ATP + H2O = ADP + phosphate + H(+)</text>
        <dbReference type="Rhea" id="RHEA:13065"/>
        <dbReference type="ChEBI" id="CHEBI:15377"/>
        <dbReference type="ChEBI" id="CHEBI:15378"/>
        <dbReference type="ChEBI" id="CHEBI:30616"/>
        <dbReference type="ChEBI" id="CHEBI:43474"/>
        <dbReference type="ChEBI" id="CHEBI:456216"/>
    </reaction>
</comment>
<organism evidence="3 4">
    <name type="scientific">Naegleria fowleri</name>
    <name type="common">Brain eating amoeba</name>
    <dbReference type="NCBI Taxonomy" id="5763"/>
    <lineage>
        <taxon>Eukaryota</taxon>
        <taxon>Discoba</taxon>
        <taxon>Heterolobosea</taxon>
        <taxon>Tetramitia</taxon>
        <taxon>Eutetramitia</taxon>
        <taxon>Vahlkampfiidae</taxon>
        <taxon>Naegleria</taxon>
    </lineage>
</organism>
<dbReference type="Proteomes" id="UP000444721">
    <property type="component" value="Unassembled WGS sequence"/>
</dbReference>
<dbReference type="FunFam" id="3.90.640.10:FF:000007">
    <property type="entry name" value="Actin like 7B"/>
    <property type="match status" value="1"/>
</dbReference>
<dbReference type="Gene3D" id="3.30.420.40">
    <property type="match status" value="2"/>
</dbReference>
<evidence type="ECO:0000256" key="1">
    <source>
        <dbReference type="ARBA" id="ARBA00049360"/>
    </source>
</evidence>
<dbReference type="AlphaFoldDB" id="A0A6A5BB19"/>
<dbReference type="SMART" id="SM00268">
    <property type="entry name" value="ACTIN"/>
    <property type="match status" value="1"/>
</dbReference>
<comment type="similarity">
    <text evidence="2">Belongs to the actin family.</text>
</comment>
<dbReference type="RefSeq" id="XP_044559886.1">
    <property type="nucleotide sequence ID" value="XM_044709504.1"/>
</dbReference>
<dbReference type="InterPro" id="IPR004001">
    <property type="entry name" value="Actin_CS"/>
</dbReference>
<evidence type="ECO:0008006" key="5">
    <source>
        <dbReference type="Google" id="ProtNLM"/>
    </source>
</evidence>
<sequence length="440" mass="49943">MIFELAPIVLDCGSYQSRAGLALINNNNNHSDPLQPSPKVITRTMLGRYPQAQYHTIFLGDEVLDRRGFIKHCFPIQRGQVTDWHDLETFWDFLIFNHVLLNHGTTREHSYSLNNHDKVMGFQETCTDRALLLNENPFMGNCCFLKSTSTNHHFTNNLNMHREKTIQIMFEKLQIPALCLAPSPLMSLYANGKTNGVVVECGHGVTQIASCLDGKVVANSVKQLEVAGSDLTQILAQNFRQKGLFFKTFYEIHCLCKEIKETLCYVALDYESEMKKDSSLISKEYELPDGTLLNTEYERFKTCEILFQPELYQSEELSEGTPFEIDDSSGIHQLALDSIRSCSDMHARLGLYSNIVLAGESTLLPGFKERLLKEMIQLAPSQAHVQVEPKRHSHSCTPAWIGGSILASMSIFPDLCMNKQEYHEEGAIPYSKRCLHKMYS</sequence>
<evidence type="ECO:0000313" key="4">
    <source>
        <dbReference type="Proteomes" id="UP000444721"/>
    </source>
</evidence>
<reference evidence="3 4" key="1">
    <citation type="journal article" date="2019" name="Sci. Rep.">
        <title>Nanopore sequencing improves the draft genome of the human pathogenic amoeba Naegleria fowleri.</title>
        <authorList>
            <person name="Liechti N."/>
            <person name="Schurch N."/>
            <person name="Bruggmann R."/>
            <person name="Wittwer M."/>
        </authorList>
    </citation>
    <scope>NUCLEOTIDE SEQUENCE [LARGE SCALE GENOMIC DNA]</scope>
    <source>
        <strain evidence="3 4">ATCC 30894</strain>
    </source>
</reference>
<dbReference type="SUPFAM" id="SSF53067">
    <property type="entry name" value="Actin-like ATPase domain"/>
    <property type="match status" value="2"/>
</dbReference>
<dbReference type="PROSITE" id="PS00406">
    <property type="entry name" value="ACTINS_1"/>
    <property type="match status" value="1"/>
</dbReference>
<dbReference type="VEuPathDB" id="AmoebaDB:NF0084600"/>
<dbReference type="VEuPathDB" id="AmoebaDB:FDP41_005926"/>